<keyword evidence="2" id="KW-0489">Methyltransferase</keyword>
<dbReference type="InterPro" id="IPR029063">
    <property type="entry name" value="SAM-dependent_MTases_sf"/>
</dbReference>
<dbReference type="GO" id="GO:0032259">
    <property type="term" value="P:methylation"/>
    <property type="evidence" value="ECO:0007669"/>
    <property type="project" value="UniProtKB-KW"/>
</dbReference>
<evidence type="ECO:0000259" key="1">
    <source>
        <dbReference type="Pfam" id="PF13649"/>
    </source>
</evidence>
<evidence type="ECO:0000313" key="3">
    <source>
        <dbReference type="Proteomes" id="UP001595867"/>
    </source>
</evidence>
<keyword evidence="3" id="KW-1185">Reference proteome</keyword>
<protein>
    <submittedName>
        <fullName evidence="2">Daptide-type RiPP biosynthesis methyltransferase</fullName>
    </submittedName>
</protein>
<dbReference type="Gene3D" id="3.40.50.150">
    <property type="entry name" value="Vaccinia Virus protein VP39"/>
    <property type="match status" value="1"/>
</dbReference>
<sequence>MSTRTLVPGLAGARLERLGDRAVLGDLYDDRGAPVYDDVAGRGTHEVRELVAMVRRAPGPILELAAGSGRLTLPLLTLGRQLTALELSASMLRRLDDRLATVPARLRDLCIPVRADMSDFALDRRFGVIVLGTTSISLLDRAGRTGLYRAVRRHLAPGGRFVLSTVDLDGTGPDPIESRIEVVAAPDRVYDLYEHWVPVSGLRTVTVFPAESVQPATGPVTVCTTSIGVLSADRITAELAEEGIGVITRQVLPAPGERHSDVLLETAVRS</sequence>
<dbReference type="GO" id="GO:0008168">
    <property type="term" value="F:methyltransferase activity"/>
    <property type="evidence" value="ECO:0007669"/>
    <property type="project" value="UniProtKB-KW"/>
</dbReference>
<dbReference type="Pfam" id="PF13649">
    <property type="entry name" value="Methyltransf_25"/>
    <property type="match status" value="1"/>
</dbReference>
<gene>
    <name evidence="2" type="primary">mpaM</name>
    <name evidence="2" type="ORF">ACFO0C_18560</name>
</gene>
<evidence type="ECO:0000313" key="2">
    <source>
        <dbReference type="EMBL" id="MFC4066943.1"/>
    </source>
</evidence>
<comment type="caution">
    <text evidence="2">The sequence shown here is derived from an EMBL/GenBank/DDBJ whole genome shotgun (WGS) entry which is preliminary data.</text>
</comment>
<dbReference type="InterPro" id="IPR041698">
    <property type="entry name" value="Methyltransf_25"/>
</dbReference>
<dbReference type="NCBIfam" id="NF041820">
    <property type="entry name" value="daptide_MTase"/>
    <property type="match status" value="1"/>
</dbReference>
<keyword evidence="2" id="KW-0808">Transferase</keyword>
<dbReference type="CDD" id="cd02440">
    <property type="entry name" value="AdoMet_MTases"/>
    <property type="match status" value="1"/>
</dbReference>
<feature type="domain" description="Methyltransferase" evidence="1">
    <location>
        <begin position="61"/>
        <end position="159"/>
    </location>
</feature>
<accession>A0ABV8IX74</accession>
<dbReference type="EMBL" id="JBHSBL010000017">
    <property type="protein sequence ID" value="MFC4066943.1"/>
    <property type="molecule type" value="Genomic_DNA"/>
</dbReference>
<dbReference type="RefSeq" id="WP_378067906.1">
    <property type="nucleotide sequence ID" value="NZ_JBHSBL010000017.1"/>
</dbReference>
<organism evidence="2 3">
    <name type="scientific">Actinoplanes subglobosus</name>
    <dbReference type="NCBI Taxonomy" id="1547892"/>
    <lineage>
        <taxon>Bacteria</taxon>
        <taxon>Bacillati</taxon>
        <taxon>Actinomycetota</taxon>
        <taxon>Actinomycetes</taxon>
        <taxon>Micromonosporales</taxon>
        <taxon>Micromonosporaceae</taxon>
        <taxon>Actinoplanes</taxon>
    </lineage>
</organism>
<dbReference type="SUPFAM" id="SSF53335">
    <property type="entry name" value="S-adenosyl-L-methionine-dependent methyltransferases"/>
    <property type="match status" value="1"/>
</dbReference>
<proteinExistence type="predicted"/>
<name>A0ABV8IX74_9ACTN</name>
<dbReference type="Proteomes" id="UP001595867">
    <property type="component" value="Unassembled WGS sequence"/>
</dbReference>
<dbReference type="InterPro" id="IPR049690">
    <property type="entry name" value="Daptide_MTase"/>
</dbReference>
<reference evidence="3" key="1">
    <citation type="journal article" date="2019" name="Int. J. Syst. Evol. Microbiol.">
        <title>The Global Catalogue of Microorganisms (GCM) 10K type strain sequencing project: providing services to taxonomists for standard genome sequencing and annotation.</title>
        <authorList>
            <consortium name="The Broad Institute Genomics Platform"/>
            <consortium name="The Broad Institute Genome Sequencing Center for Infectious Disease"/>
            <person name="Wu L."/>
            <person name="Ma J."/>
        </authorList>
    </citation>
    <scope>NUCLEOTIDE SEQUENCE [LARGE SCALE GENOMIC DNA]</scope>
    <source>
        <strain evidence="3">TBRC 5832</strain>
    </source>
</reference>